<accession>A0A0F9JXZ7</accession>
<evidence type="ECO:0000313" key="1">
    <source>
        <dbReference type="EMBL" id="KKM14788.1"/>
    </source>
</evidence>
<comment type="caution">
    <text evidence="1">The sequence shown here is derived from an EMBL/GenBank/DDBJ whole genome shotgun (WGS) entry which is preliminary data.</text>
</comment>
<name>A0A0F9JXZ7_9ZZZZ</name>
<protein>
    <submittedName>
        <fullName evidence="1">Uncharacterized protein</fullName>
    </submittedName>
</protein>
<dbReference type="AlphaFoldDB" id="A0A0F9JXZ7"/>
<organism evidence="1">
    <name type="scientific">marine sediment metagenome</name>
    <dbReference type="NCBI Taxonomy" id="412755"/>
    <lineage>
        <taxon>unclassified sequences</taxon>
        <taxon>metagenomes</taxon>
        <taxon>ecological metagenomes</taxon>
    </lineage>
</organism>
<gene>
    <name evidence="1" type="ORF">LCGC14_1702620</name>
</gene>
<proteinExistence type="predicted"/>
<reference evidence="1" key="1">
    <citation type="journal article" date="2015" name="Nature">
        <title>Complex archaea that bridge the gap between prokaryotes and eukaryotes.</title>
        <authorList>
            <person name="Spang A."/>
            <person name="Saw J.H."/>
            <person name="Jorgensen S.L."/>
            <person name="Zaremba-Niedzwiedzka K."/>
            <person name="Martijn J."/>
            <person name="Lind A.E."/>
            <person name="van Eijk R."/>
            <person name="Schleper C."/>
            <person name="Guy L."/>
            <person name="Ettema T.J."/>
        </authorList>
    </citation>
    <scope>NUCLEOTIDE SEQUENCE</scope>
</reference>
<sequence length="105" mass="11798">MSKTSDLGYQEASKTFQGVGNTFEEAHRDVREALSTEKPLQLSEACPTCHKLWVSGSLLPEPNRFDPYEALDAILRLSTPLREDDFGTLVHRVDALRAYITGMEQ</sequence>
<dbReference type="EMBL" id="LAZR01015066">
    <property type="protein sequence ID" value="KKM14788.1"/>
    <property type="molecule type" value="Genomic_DNA"/>
</dbReference>